<dbReference type="Gene3D" id="1.20.1280.50">
    <property type="match status" value="1"/>
</dbReference>
<dbReference type="EMBL" id="JAQQBR010001835">
    <property type="protein sequence ID" value="KAK0161488.1"/>
    <property type="molecule type" value="Genomic_DNA"/>
</dbReference>
<feature type="region of interest" description="Disordered" evidence="1">
    <location>
        <begin position="77"/>
        <end position="132"/>
    </location>
</feature>
<dbReference type="SUPFAM" id="SSF81383">
    <property type="entry name" value="F-box domain"/>
    <property type="match status" value="1"/>
</dbReference>
<dbReference type="Proteomes" id="UP001168972">
    <property type="component" value="Unassembled WGS sequence"/>
</dbReference>
<evidence type="ECO:0000259" key="2">
    <source>
        <dbReference type="PROSITE" id="PS50181"/>
    </source>
</evidence>
<keyword evidence="4" id="KW-1185">Reference proteome</keyword>
<gene>
    <name evidence="3" type="ORF">PV327_009953</name>
</gene>
<comment type="caution">
    <text evidence="3">The sequence shown here is derived from an EMBL/GenBank/DDBJ whole genome shotgun (WGS) entry which is preliminary data.</text>
</comment>
<evidence type="ECO:0000256" key="1">
    <source>
        <dbReference type="SAM" id="MobiDB-lite"/>
    </source>
</evidence>
<dbReference type="CDD" id="cd09917">
    <property type="entry name" value="F-box_SF"/>
    <property type="match status" value="1"/>
</dbReference>
<accession>A0AA39F216</accession>
<feature type="compositionally biased region" description="Basic and acidic residues" evidence="1">
    <location>
        <begin position="79"/>
        <end position="95"/>
    </location>
</feature>
<feature type="domain" description="F-box" evidence="2">
    <location>
        <begin position="13"/>
        <end position="59"/>
    </location>
</feature>
<dbReference type="Pfam" id="PF12937">
    <property type="entry name" value="F-box-like"/>
    <property type="match status" value="1"/>
</dbReference>
<dbReference type="InterPro" id="IPR001810">
    <property type="entry name" value="F-box_dom"/>
</dbReference>
<dbReference type="PROSITE" id="PS50181">
    <property type="entry name" value="FBOX"/>
    <property type="match status" value="1"/>
</dbReference>
<dbReference type="SMART" id="SM00256">
    <property type="entry name" value="FBOX"/>
    <property type="match status" value="1"/>
</dbReference>
<reference evidence="3" key="2">
    <citation type="submission" date="2023-03" db="EMBL/GenBank/DDBJ databases">
        <authorList>
            <person name="Inwood S.N."/>
            <person name="Skelly J.G."/>
            <person name="Guhlin J."/>
            <person name="Harrop T.W.R."/>
            <person name="Goldson S.G."/>
            <person name="Dearden P.K."/>
        </authorList>
    </citation>
    <scope>NUCLEOTIDE SEQUENCE</scope>
    <source>
        <strain evidence="3">Lincoln</strain>
        <tissue evidence="3">Whole body</tissue>
    </source>
</reference>
<organism evidence="3 4">
    <name type="scientific">Microctonus hyperodae</name>
    <name type="common">Parasitoid wasp</name>
    <dbReference type="NCBI Taxonomy" id="165561"/>
    <lineage>
        <taxon>Eukaryota</taxon>
        <taxon>Metazoa</taxon>
        <taxon>Ecdysozoa</taxon>
        <taxon>Arthropoda</taxon>
        <taxon>Hexapoda</taxon>
        <taxon>Insecta</taxon>
        <taxon>Pterygota</taxon>
        <taxon>Neoptera</taxon>
        <taxon>Endopterygota</taxon>
        <taxon>Hymenoptera</taxon>
        <taxon>Apocrita</taxon>
        <taxon>Ichneumonoidea</taxon>
        <taxon>Braconidae</taxon>
        <taxon>Euphorinae</taxon>
        <taxon>Microctonus</taxon>
    </lineage>
</organism>
<name>A0AA39F216_MICHY</name>
<dbReference type="InterPro" id="IPR036047">
    <property type="entry name" value="F-box-like_dom_sf"/>
</dbReference>
<proteinExistence type="predicted"/>
<reference evidence="3" key="1">
    <citation type="journal article" date="2023" name="bioRxiv">
        <title>Scaffold-level genome assemblies of two parasitoid biocontrol wasps reveal the parthenogenesis mechanism and an associated novel virus.</title>
        <authorList>
            <person name="Inwood S."/>
            <person name="Skelly J."/>
            <person name="Guhlin J."/>
            <person name="Harrop T."/>
            <person name="Goldson S."/>
            <person name="Dearden P."/>
        </authorList>
    </citation>
    <scope>NUCLEOTIDE SEQUENCE</scope>
    <source>
        <strain evidence="3">Lincoln</strain>
        <tissue evidence="3">Whole body</tissue>
    </source>
</reference>
<protein>
    <recommendedName>
        <fullName evidence="2">F-box domain-containing protein</fullName>
    </recommendedName>
</protein>
<sequence>MDSLLDALPNLPVDFADILPVEISQMIFEHLDGRSVLNAANVSRKWRDICRGYPRLKQIARDRIREDRRREIKLKRSKRPYESAEIAEKYKKTSESRVATSPPMPITSDELKFISGTEGPGVNPPVEQNPKSRQILIPKRSINRCKRTKQQIELVKAAPE</sequence>
<dbReference type="AlphaFoldDB" id="A0AA39F216"/>
<evidence type="ECO:0000313" key="3">
    <source>
        <dbReference type="EMBL" id="KAK0161488.1"/>
    </source>
</evidence>
<evidence type="ECO:0000313" key="4">
    <source>
        <dbReference type="Proteomes" id="UP001168972"/>
    </source>
</evidence>